<dbReference type="PANTHER" id="PTHR36985:SF1">
    <property type="entry name" value="TRANSLOCATION AND ASSEMBLY MODULE SUBUNIT TAMB"/>
    <property type="match status" value="1"/>
</dbReference>
<dbReference type="EMBL" id="FPHN01000082">
    <property type="protein sequence ID" value="SFV57873.1"/>
    <property type="molecule type" value="Genomic_DNA"/>
</dbReference>
<comment type="subcellular location">
    <subcellularLocation>
        <location evidence="1">Membrane</location>
        <topology evidence="1">Single-pass membrane protein</topology>
    </subcellularLocation>
</comment>
<gene>
    <name evidence="6" type="ORF">MNB_SV-14-1322</name>
</gene>
<evidence type="ECO:0000259" key="5">
    <source>
        <dbReference type="Pfam" id="PF04357"/>
    </source>
</evidence>
<name>A0A1W1BWJ0_9ZZZZ</name>
<feature type="domain" description="Translocation and assembly module TamB C-terminal" evidence="5">
    <location>
        <begin position="131"/>
        <end position="446"/>
    </location>
</feature>
<keyword evidence="2" id="KW-0812">Transmembrane</keyword>
<evidence type="ECO:0000313" key="6">
    <source>
        <dbReference type="EMBL" id="SFV57873.1"/>
    </source>
</evidence>
<dbReference type="GO" id="GO:0005886">
    <property type="term" value="C:plasma membrane"/>
    <property type="evidence" value="ECO:0007669"/>
    <property type="project" value="InterPro"/>
</dbReference>
<dbReference type="PANTHER" id="PTHR36985">
    <property type="entry name" value="TRANSLOCATION AND ASSEMBLY MODULE SUBUNIT TAMB"/>
    <property type="match status" value="1"/>
</dbReference>
<evidence type="ECO:0000256" key="1">
    <source>
        <dbReference type="ARBA" id="ARBA00004167"/>
    </source>
</evidence>
<keyword evidence="4" id="KW-0472">Membrane</keyword>
<organism evidence="6">
    <name type="scientific">hydrothermal vent metagenome</name>
    <dbReference type="NCBI Taxonomy" id="652676"/>
    <lineage>
        <taxon>unclassified sequences</taxon>
        <taxon>metagenomes</taxon>
        <taxon>ecological metagenomes</taxon>
    </lineage>
</organism>
<dbReference type="Pfam" id="PF04357">
    <property type="entry name" value="TamB"/>
    <property type="match status" value="1"/>
</dbReference>
<dbReference type="InterPro" id="IPR007452">
    <property type="entry name" value="TamB_C"/>
</dbReference>
<protein>
    <recommendedName>
        <fullName evidence="5">Translocation and assembly module TamB C-terminal domain-containing protein</fullName>
    </recommendedName>
</protein>
<evidence type="ECO:0000256" key="2">
    <source>
        <dbReference type="ARBA" id="ARBA00022692"/>
    </source>
</evidence>
<dbReference type="GO" id="GO:0097347">
    <property type="term" value="C:TAM protein secretion complex"/>
    <property type="evidence" value="ECO:0007669"/>
    <property type="project" value="TreeGrafter"/>
</dbReference>
<evidence type="ECO:0000256" key="4">
    <source>
        <dbReference type="ARBA" id="ARBA00023136"/>
    </source>
</evidence>
<proteinExistence type="predicted"/>
<dbReference type="AlphaFoldDB" id="A0A1W1BWJ0"/>
<reference evidence="6" key="1">
    <citation type="submission" date="2016-10" db="EMBL/GenBank/DDBJ databases">
        <authorList>
            <person name="de Groot N.N."/>
        </authorList>
    </citation>
    <scope>NUCLEOTIDE SEQUENCE</scope>
</reference>
<evidence type="ECO:0000256" key="3">
    <source>
        <dbReference type="ARBA" id="ARBA00022989"/>
    </source>
</evidence>
<dbReference type="GO" id="GO:0009306">
    <property type="term" value="P:protein secretion"/>
    <property type="evidence" value="ECO:0007669"/>
    <property type="project" value="InterPro"/>
</dbReference>
<sequence>MKKKNIEATAKIDSISKVQKEFALLYPFEIAPVDGSIVAKAKMKGEEVFATVTSPKIELDGFNVEKIDIDAHYNNELLTLNKLNMQTTGFEDKRLNKKFYLNKKGKIYLGEKRDVSLDIHPNILVDLKGTKENLKGNFSIKSLALGHPKYGDVILNTDINFEQIGKKKKITGTILLDKLKILYESKFLDPAHDSDVVVITKKDKNKKKDDNSFLEDTYIDLSIYSPEAQYKTKDIRLQFVIDIKAKKEFGKNLGMLGKIHEINGVVEQAPKFFTVVDSSIVFRGLKEINPLLDILVQHELPDVLISINIHGDANHPKLDFSSDPQMPKKDILSYLLLGVSTASLSAGNGNLGREAELFIMNQAARDLAYELDIDRIFIKDDGTGEGYAVQVGKKLNKKTMFVVESSTEGNSFILEYDVNKNIKVELGQHQKTVPSQSIDIFFRKKFK</sequence>
<accession>A0A1W1BWJ0</accession>
<keyword evidence="3" id="KW-1133">Transmembrane helix</keyword>